<dbReference type="Proteomes" id="UP000728032">
    <property type="component" value="Unassembled WGS sequence"/>
</dbReference>
<dbReference type="PANTHER" id="PTHR10380:SF235">
    <property type="entry name" value="CUTICULAR PROTEIN 73D, ISOFORM B"/>
    <property type="match status" value="1"/>
</dbReference>
<dbReference type="PROSITE" id="PS00233">
    <property type="entry name" value="CHIT_BIND_RR_1"/>
    <property type="match status" value="1"/>
</dbReference>
<dbReference type="Gene3D" id="6.10.250.2470">
    <property type="match status" value="1"/>
</dbReference>
<evidence type="ECO:0000256" key="6">
    <source>
        <dbReference type="SAM" id="MobiDB-lite"/>
    </source>
</evidence>
<dbReference type="InterPro" id="IPR000618">
    <property type="entry name" value="Insect_cuticle"/>
</dbReference>
<feature type="region of interest" description="Disordered" evidence="6">
    <location>
        <begin position="79"/>
        <end position="106"/>
    </location>
</feature>
<dbReference type="GO" id="GO:0062129">
    <property type="term" value="C:chitin-based extracellular matrix"/>
    <property type="evidence" value="ECO:0007669"/>
    <property type="project" value="TreeGrafter"/>
</dbReference>
<proteinExistence type="inferred from homology"/>
<protein>
    <submittedName>
        <fullName evidence="7">Uncharacterized protein</fullName>
    </submittedName>
</protein>
<keyword evidence="8" id="KW-1185">Reference proteome</keyword>
<dbReference type="InterPro" id="IPR050468">
    <property type="entry name" value="Cuticle_Struct_Prot"/>
</dbReference>
<comment type="similarity">
    <text evidence="1">Belongs to the BicD family.</text>
</comment>
<dbReference type="GO" id="GO:0070840">
    <property type="term" value="F:dynein complex binding"/>
    <property type="evidence" value="ECO:0007669"/>
    <property type="project" value="InterPro"/>
</dbReference>
<dbReference type="EMBL" id="CAJPVJ010022292">
    <property type="protein sequence ID" value="CAG2178203.1"/>
    <property type="molecule type" value="Genomic_DNA"/>
</dbReference>
<evidence type="ECO:0000256" key="1">
    <source>
        <dbReference type="ARBA" id="ARBA00010061"/>
    </source>
</evidence>
<dbReference type="Pfam" id="PF09730">
    <property type="entry name" value="BicD"/>
    <property type="match status" value="1"/>
</dbReference>
<evidence type="ECO:0000313" key="7">
    <source>
        <dbReference type="EMBL" id="CAD7661067.1"/>
    </source>
</evidence>
<dbReference type="GO" id="GO:0008010">
    <property type="term" value="F:structural constituent of chitin-based larval cuticle"/>
    <property type="evidence" value="ECO:0007669"/>
    <property type="project" value="TreeGrafter"/>
</dbReference>
<name>A0A7R9MJ52_9ACAR</name>
<organism evidence="7">
    <name type="scientific">Oppiella nova</name>
    <dbReference type="NCBI Taxonomy" id="334625"/>
    <lineage>
        <taxon>Eukaryota</taxon>
        <taxon>Metazoa</taxon>
        <taxon>Ecdysozoa</taxon>
        <taxon>Arthropoda</taxon>
        <taxon>Chelicerata</taxon>
        <taxon>Arachnida</taxon>
        <taxon>Acari</taxon>
        <taxon>Acariformes</taxon>
        <taxon>Sarcoptiformes</taxon>
        <taxon>Oribatida</taxon>
        <taxon>Brachypylina</taxon>
        <taxon>Oppioidea</taxon>
        <taxon>Oppiidae</taxon>
        <taxon>Oppiella</taxon>
    </lineage>
</organism>
<evidence type="ECO:0000256" key="2">
    <source>
        <dbReference type="ARBA" id="ARBA00022460"/>
    </source>
</evidence>
<dbReference type="EMBL" id="OC937117">
    <property type="protein sequence ID" value="CAD7661067.1"/>
    <property type="molecule type" value="Genomic_DNA"/>
</dbReference>
<keyword evidence="3 5" id="KW-0175">Coiled coil</keyword>
<keyword evidence="2 4" id="KW-0193">Cuticle</keyword>
<dbReference type="InterPro" id="IPR031311">
    <property type="entry name" value="CHIT_BIND_RR_consensus"/>
</dbReference>
<gene>
    <name evidence="7" type="ORF">ONB1V03_LOCUS17629</name>
</gene>
<dbReference type="OrthoDB" id="6381807at2759"/>
<evidence type="ECO:0000256" key="5">
    <source>
        <dbReference type="SAM" id="Coils"/>
    </source>
</evidence>
<dbReference type="InterPro" id="IPR018477">
    <property type="entry name" value="BICD"/>
</dbReference>
<reference evidence="7" key="1">
    <citation type="submission" date="2020-11" db="EMBL/GenBank/DDBJ databases">
        <authorList>
            <person name="Tran Van P."/>
        </authorList>
    </citation>
    <scope>NUCLEOTIDE SEQUENCE</scope>
</reference>
<dbReference type="AlphaFoldDB" id="A0A7R9MJ52"/>
<dbReference type="PANTHER" id="PTHR10380">
    <property type="entry name" value="CUTICLE PROTEIN"/>
    <property type="match status" value="1"/>
</dbReference>
<accession>A0A7R9MJ52</accession>
<dbReference type="GO" id="GO:0008093">
    <property type="term" value="F:cytoskeletal anchor activity"/>
    <property type="evidence" value="ECO:0007669"/>
    <property type="project" value="InterPro"/>
</dbReference>
<sequence>MFAARCEEYVSQIDELQRQFKSSEDEKKTLNSLLRIAIQQKLGQKIFSLLMYFQDFNVCSYDRLTQKLEELEMDRERVTLGPRPNGQTPTWRGGSGRGTRTPPARGGAFPGAVRGLSLSVTQFLTPSPEASSPSIYKRLSRDYCIKMKLLVLLSVVVVSHAFQIGRKSLALVGDVAVDAEPISPYAFSYSADAIDGGSSRQESADASGVVRGSYSVVSADGIKRIVSYIADENGFRAQVQTNEPGTESKNSADVLMLSSQPPAEEIALKYGPGPQPTLLGVKGLGLGVKGLEVPVLTNKLPFFASKPLAIPSVQTKLLETPTLIPSLESPIRLLSRIPKTLPLTLKSTEAFGQNYESF</sequence>
<evidence type="ECO:0000256" key="4">
    <source>
        <dbReference type="PROSITE-ProRule" id="PRU00497"/>
    </source>
</evidence>
<feature type="compositionally biased region" description="Low complexity" evidence="6">
    <location>
        <begin position="88"/>
        <end position="106"/>
    </location>
</feature>
<feature type="coiled-coil region" evidence="5">
    <location>
        <begin position="6"/>
        <end position="33"/>
    </location>
</feature>
<dbReference type="PROSITE" id="PS51155">
    <property type="entry name" value="CHIT_BIND_RR_2"/>
    <property type="match status" value="1"/>
</dbReference>
<dbReference type="Pfam" id="PF00379">
    <property type="entry name" value="Chitin_bind_4"/>
    <property type="match status" value="1"/>
</dbReference>
<evidence type="ECO:0000313" key="8">
    <source>
        <dbReference type="Proteomes" id="UP000728032"/>
    </source>
</evidence>
<evidence type="ECO:0000256" key="3">
    <source>
        <dbReference type="ARBA" id="ARBA00023054"/>
    </source>
</evidence>